<dbReference type="InterPro" id="IPR017438">
    <property type="entry name" value="ATP-NAD_kinase_N"/>
</dbReference>
<dbReference type="InterPro" id="IPR046349">
    <property type="entry name" value="C1-like_sf"/>
</dbReference>
<dbReference type="GO" id="GO:0005886">
    <property type="term" value="C:plasma membrane"/>
    <property type="evidence" value="ECO:0007669"/>
    <property type="project" value="TreeGrafter"/>
</dbReference>
<dbReference type="EnsemblMetazoa" id="CLYHEMT009203.3">
    <property type="protein sequence ID" value="CLYHEMP009203.3"/>
    <property type="gene ID" value="CLYHEMG009203"/>
</dbReference>
<sequence>MSTRSGFYSVSSSSYEDEDERFLSEESKTTKSNVVEQEKSPPSKPGHSYTRKYSKYGKNKRNKSGEECIKEGYLMKQNGSFQRWKQTYFKIYPQQIYYAKNPSSSLFHEINVTEISIAETSVNNVNNSFKVITGQISLSLSAETRREMEEWVSSFKLASQREGRNLNELSETLSGDHHWYSCTHSRPTFCNVCRDTLPGVTIKGLSCEVCRYKVHKKCAAKAPKSCKWTTLDCIPPEERLVGVGNDEYAMPHQWLEGNITPGQKCIVCGKLCGSKRRMQDFMCLWCDTVVHGGSCKLQFQKRCSLGLNCLSVIPATTIKRAEHLGPGVWETIYHNRSPLIVFVNSKSGDNQGVKFMRRFKQLLNPAQVFDLSVAGPTLGVSMCKNFKQFRILVCGGDGSVGWVMTELDKQKLTNKCQIGVLPLGTGNDLARVFGWGSACYDVGVIPLVLQQLERARPSMLDRWAIMCKEFPSGRPEGDDISGYEDSIVMHITRMLASNQYEIVIQSAKFLCETIRNFVELVGVASGSEASNVADLKLTSKCEVLQDKLTLLLRTLQIESEASSFLKSLDLTRRSSTMDNLDIMATLDGKKLKWHSDSELNTSMDSSRAKASGLGPGTDNAGFGQTKKTSKQKVFIPKEHLWSRANSLKKAMREIIDHTEKAVDEQNQQTSEAIAQCAAAVRSSNISTKGTHQPLSHILDDLPETIIDADEKDDTMEKGSLETESVKKDRVSATSPDGSPQHRNISAQDESDVMSDKAISKAKQDTKPISDKPSYPEYLSAPSSPFFNLKPDVFFAKNQKSSNTVVYPGTVIARAFQKPAVSDGFISKVLLANANAFCATALPGNEDEQDKLNNFKEKCVMNNYFGVGIDAKISLDFHNKREEHPEKCRSRTRNFIWYGVLGGMELINRTYRNLEQNVHLEVDGHKIHLPSLQGIVVLNIPSYMGGSNFWGTKKEVDGFVSPSFDDRMLEVVAVLGASQMGMSKVFGGMQHHRIAQCHTVKITITDEAVPVQVDGEAWMQPPGIVQIVHKNRAPMLMRDREFEETLRSWHERQVHKVDRMAEPVSTPEMCLIKPLAESVTSLVRSIKAASMINSVVQQELYQAASNLSALAEKVRNQEVS</sequence>
<evidence type="ECO:0000256" key="2">
    <source>
        <dbReference type="ARBA" id="ARBA00004496"/>
    </source>
</evidence>
<dbReference type="PANTHER" id="PTHR11255:SF109">
    <property type="entry name" value="DIACYLGLYCEROL KINASE ETA"/>
    <property type="match status" value="1"/>
</dbReference>
<dbReference type="InterPro" id="IPR001206">
    <property type="entry name" value="Diacylglycerol_kinase_cat_dom"/>
</dbReference>
<dbReference type="SMART" id="SM00046">
    <property type="entry name" value="DAGKc"/>
    <property type="match status" value="1"/>
</dbReference>
<comment type="subcellular location">
    <subcellularLocation>
        <location evidence="2">Cytoplasm</location>
    </subcellularLocation>
</comment>
<dbReference type="GO" id="GO:0004143">
    <property type="term" value="F:ATP-dependent diacylglycerol kinase activity"/>
    <property type="evidence" value="ECO:0007669"/>
    <property type="project" value="UniProtKB-EC"/>
</dbReference>
<comment type="similarity">
    <text evidence="3 13">Belongs to the eukaryotic diacylglycerol kinase family.</text>
</comment>
<dbReference type="GO" id="GO:0007200">
    <property type="term" value="P:phospholipase C-activating G protein-coupled receptor signaling pathway"/>
    <property type="evidence" value="ECO:0007669"/>
    <property type="project" value="InterPro"/>
</dbReference>
<dbReference type="SUPFAM" id="SSF57889">
    <property type="entry name" value="Cysteine-rich domain"/>
    <property type="match status" value="2"/>
</dbReference>
<feature type="region of interest" description="Disordered" evidence="14">
    <location>
        <begin position="709"/>
        <end position="774"/>
    </location>
</feature>
<evidence type="ECO:0000256" key="11">
    <source>
        <dbReference type="ARBA" id="ARBA00022833"/>
    </source>
</evidence>
<dbReference type="InterPro" id="IPR011993">
    <property type="entry name" value="PH-like_dom_sf"/>
</dbReference>
<evidence type="ECO:0000256" key="13">
    <source>
        <dbReference type="RuleBase" id="RU361128"/>
    </source>
</evidence>
<keyword evidence="8" id="KW-0677">Repeat</keyword>
<dbReference type="PROSITE" id="PS50146">
    <property type="entry name" value="DAGK"/>
    <property type="match status" value="1"/>
</dbReference>
<dbReference type="InterPro" id="IPR001849">
    <property type="entry name" value="PH_domain"/>
</dbReference>
<feature type="region of interest" description="Disordered" evidence="14">
    <location>
        <begin position="602"/>
        <end position="630"/>
    </location>
</feature>
<dbReference type="PROSITE" id="PS50081">
    <property type="entry name" value="ZF_DAG_PE_2"/>
    <property type="match status" value="1"/>
</dbReference>
<proteinExistence type="inferred from homology"/>
<dbReference type="Gene3D" id="3.40.50.10330">
    <property type="entry name" value="Probable inorganic polyphosphate/atp-NAD kinase, domain 1"/>
    <property type="match status" value="1"/>
</dbReference>
<evidence type="ECO:0000256" key="7">
    <source>
        <dbReference type="ARBA" id="ARBA00022723"/>
    </source>
</evidence>
<keyword evidence="5" id="KW-0597">Phosphoprotein</keyword>
<evidence type="ECO:0000256" key="12">
    <source>
        <dbReference type="ARBA" id="ARBA00022840"/>
    </source>
</evidence>
<dbReference type="InterPro" id="IPR037607">
    <property type="entry name" value="DGK"/>
</dbReference>
<dbReference type="SUPFAM" id="SSF50729">
    <property type="entry name" value="PH domain-like"/>
    <property type="match status" value="1"/>
</dbReference>
<dbReference type="PROSITE" id="PS00479">
    <property type="entry name" value="ZF_DAG_PE_1"/>
    <property type="match status" value="1"/>
</dbReference>
<keyword evidence="10 13" id="KW-0418">Kinase</keyword>
<evidence type="ECO:0000256" key="14">
    <source>
        <dbReference type="SAM" id="MobiDB-lite"/>
    </source>
</evidence>
<dbReference type="Pfam" id="PF00169">
    <property type="entry name" value="PH"/>
    <property type="match status" value="1"/>
</dbReference>
<evidence type="ECO:0000256" key="9">
    <source>
        <dbReference type="ARBA" id="ARBA00022741"/>
    </source>
</evidence>
<dbReference type="GO" id="GO:0005524">
    <property type="term" value="F:ATP binding"/>
    <property type="evidence" value="ECO:0007669"/>
    <property type="project" value="UniProtKB-KW"/>
</dbReference>
<dbReference type="SUPFAM" id="SSF111331">
    <property type="entry name" value="NAD kinase/diacylglycerol kinase-like"/>
    <property type="match status" value="1"/>
</dbReference>
<evidence type="ECO:0000313" key="18">
    <source>
        <dbReference type="EnsemblMetazoa" id="CLYHEMP009203.3"/>
    </source>
</evidence>
<feature type="compositionally biased region" description="Basic residues" evidence="14">
    <location>
        <begin position="49"/>
        <end position="62"/>
    </location>
</feature>
<keyword evidence="9 13" id="KW-0547">Nucleotide-binding</keyword>
<dbReference type="GO" id="GO:0046872">
    <property type="term" value="F:metal ion binding"/>
    <property type="evidence" value="ECO:0007669"/>
    <property type="project" value="UniProtKB-KW"/>
</dbReference>
<reference evidence="18" key="1">
    <citation type="submission" date="2021-01" db="UniProtKB">
        <authorList>
            <consortium name="EnsemblMetazoa"/>
        </authorList>
    </citation>
    <scope>IDENTIFICATION</scope>
</reference>
<comment type="catalytic activity">
    <reaction evidence="13">
        <text>a 1,2-diacyl-sn-glycerol + ATP = a 1,2-diacyl-sn-glycero-3-phosphate + ADP + H(+)</text>
        <dbReference type="Rhea" id="RHEA:10272"/>
        <dbReference type="ChEBI" id="CHEBI:15378"/>
        <dbReference type="ChEBI" id="CHEBI:17815"/>
        <dbReference type="ChEBI" id="CHEBI:30616"/>
        <dbReference type="ChEBI" id="CHEBI:58608"/>
        <dbReference type="ChEBI" id="CHEBI:456216"/>
        <dbReference type="EC" id="2.7.1.107"/>
    </reaction>
</comment>
<evidence type="ECO:0000313" key="19">
    <source>
        <dbReference type="Proteomes" id="UP000594262"/>
    </source>
</evidence>
<dbReference type="InterPro" id="IPR000756">
    <property type="entry name" value="Diacylglycerol_kin_accessory"/>
</dbReference>
<evidence type="ECO:0000259" key="17">
    <source>
        <dbReference type="PROSITE" id="PS50146"/>
    </source>
</evidence>
<feature type="domain" description="PH" evidence="15">
    <location>
        <begin position="67"/>
        <end position="160"/>
    </location>
</feature>
<evidence type="ECO:0000259" key="15">
    <source>
        <dbReference type="PROSITE" id="PS50003"/>
    </source>
</evidence>
<keyword evidence="12 13" id="KW-0067">ATP-binding</keyword>
<evidence type="ECO:0000256" key="10">
    <source>
        <dbReference type="ARBA" id="ARBA00022777"/>
    </source>
</evidence>
<dbReference type="Pfam" id="PF00609">
    <property type="entry name" value="DAGK_acc"/>
    <property type="match status" value="1"/>
</dbReference>
<evidence type="ECO:0000256" key="5">
    <source>
        <dbReference type="ARBA" id="ARBA00022553"/>
    </source>
</evidence>
<comment type="function">
    <text evidence="1">Phosphorylates diacylglycerol (DAG) to generate phosphatidic acid (PA).</text>
</comment>
<dbReference type="FunFam" id="2.60.200.40:FF:000001">
    <property type="entry name" value="Diacylglycerol kinase"/>
    <property type="match status" value="1"/>
</dbReference>
<dbReference type="Pfam" id="PF00130">
    <property type="entry name" value="C1_1"/>
    <property type="match status" value="1"/>
</dbReference>
<keyword evidence="7" id="KW-0479">Metal-binding</keyword>
<keyword evidence="4" id="KW-0963">Cytoplasm</keyword>
<keyword evidence="6 13" id="KW-0808">Transferase</keyword>
<dbReference type="InterPro" id="IPR016064">
    <property type="entry name" value="NAD/diacylglycerol_kinase_sf"/>
</dbReference>
<dbReference type="Proteomes" id="UP000594262">
    <property type="component" value="Unplaced"/>
</dbReference>
<dbReference type="EC" id="2.7.1.107" evidence="13"/>
<dbReference type="AlphaFoldDB" id="A0A7M5VAU8"/>
<evidence type="ECO:0000256" key="4">
    <source>
        <dbReference type="ARBA" id="ARBA00022490"/>
    </source>
</evidence>
<accession>A0A7M5VAU8</accession>
<dbReference type="Pfam" id="PF00781">
    <property type="entry name" value="DAGK_cat"/>
    <property type="match status" value="1"/>
</dbReference>
<dbReference type="Gene3D" id="2.30.29.30">
    <property type="entry name" value="Pleckstrin-homology domain (PH domain)/Phosphotyrosine-binding domain (PTB)"/>
    <property type="match status" value="1"/>
</dbReference>
<dbReference type="PANTHER" id="PTHR11255">
    <property type="entry name" value="DIACYLGLYCEROL KINASE"/>
    <property type="match status" value="1"/>
</dbReference>
<feature type="compositionally biased region" description="Basic and acidic residues" evidence="14">
    <location>
        <begin position="714"/>
        <end position="730"/>
    </location>
</feature>
<dbReference type="Gene3D" id="2.60.200.40">
    <property type="match status" value="1"/>
</dbReference>
<feature type="domain" description="DAGKc" evidence="17">
    <location>
        <begin position="334"/>
        <end position="469"/>
    </location>
</feature>
<dbReference type="Gene3D" id="3.30.60.20">
    <property type="match status" value="2"/>
</dbReference>
<evidence type="ECO:0000259" key="16">
    <source>
        <dbReference type="PROSITE" id="PS50081"/>
    </source>
</evidence>
<feature type="domain" description="Phorbol-ester/DAG-type" evidence="16">
    <location>
        <begin position="176"/>
        <end position="226"/>
    </location>
</feature>
<keyword evidence="11" id="KW-0862">Zinc</keyword>
<dbReference type="OrthoDB" id="196165at2759"/>
<keyword evidence="19" id="KW-1185">Reference proteome</keyword>
<dbReference type="SMART" id="SM00045">
    <property type="entry name" value="DAGKa"/>
    <property type="match status" value="1"/>
</dbReference>
<dbReference type="SMART" id="SM00233">
    <property type="entry name" value="PH"/>
    <property type="match status" value="1"/>
</dbReference>
<dbReference type="CDD" id="cd20800">
    <property type="entry name" value="C1_DGK_typeII_rpt1"/>
    <property type="match status" value="1"/>
</dbReference>
<dbReference type="InterPro" id="IPR002219">
    <property type="entry name" value="PKC_DAG/PE"/>
</dbReference>
<protein>
    <recommendedName>
        <fullName evidence="13">Diacylglycerol kinase</fullName>
        <shortName evidence="13">DAG kinase</shortName>
        <ecNumber evidence="13">2.7.1.107</ecNumber>
    </recommendedName>
</protein>
<feature type="compositionally biased region" description="Basic and acidic residues" evidence="14">
    <location>
        <begin position="753"/>
        <end position="769"/>
    </location>
</feature>
<feature type="compositionally biased region" description="Low complexity" evidence="14">
    <location>
        <begin position="1"/>
        <end position="14"/>
    </location>
</feature>
<evidence type="ECO:0000256" key="8">
    <source>
        <dbReference type="ARBA" id="ARBA00022737"/>
    </source>
</evidence>
<name>A0A7M5VAU8_9CNID</name>
<evidence type="ECO:0000256" key="6">
    <source>
        <dbReference type="ARBA" id="ARBA00022679"/>
    </source>
</evidence>
<feature type="compositionally biased region" description="Polar residues" evidence="14">
    <location>
        <begin position="731"/>
        <end position="747"/>
    </location>
</feature>
<dbReference type="PROSITE" id="PS50003">
    <property type="entry name" value="PH_DOMAIN"/>
    <property type="match status" value="1"/>
</dbReference>
<feature type="region of interest" description="Disordered" evidence="14">
    <location>
        <begin position="1"/>
        <end position="62"/>
    </location>
</feature>
<evidence type="ECO:0000256" key="1">
    <source>
        <dbReference type="ARBA" id="ARBA00002064"/>
    </source>
</evidence>
<dbReference type="GO" id="GO:0046486">
    <property type="term" value="P:glycerolipid metabolic process"/>
    <property type="evidence" value="ECO:0007669"/>
    <property type="project" value="UniProtKB-ARBA"/>
</dbReference>
<dbReference type="SMART" id="SM00109">
    <property type="entry name" value="C1"/>
    <property type="match status" value="2"/>
</dbReference>
<organism evidence="18 19">
    <name type="scientific">Clytia hemisphaerica</name>
    <dbReference type="NCBI Taxonomy" id="252671"/>
    <lineage>
        <taxon>Eukaryota</taxon>
        <taxon>Metazoa</taxon>
        <taxon>Cnidaria</taxon>
        <taxon>Hydrozoa</taxon>
        <taxon>Hydroidolina</taxon>
        <taxon>Leptothecata</taxon>
        <taxon>Obeliida</taxon>
        <taxon>Clytiidae</taxon>
        <taxon>Clytia</taxon>
    </lineage>
</organism>
<evidence type="ECO:0000256" key="3">
    <source>
        <dbReference type="ARBA" id="ARBA00009280"/>
    </source>
</evidence>
<dbReference type="GO" id="GO:0005737">
    <property type="term" value="C:cytoplasm"/>
    <property type="evidence" value="ECO:0007669"/>
    <property type="project" value="UniProtKB-SubCell"/>
</dbReference>